<dbReference type="OrthoDB" id="2343095at2759"/>
<dbReference type="GO" id="GO:0006886">
    <property type="term" value="P:intracellular protein transport"/>
    <property type="evidence" value="ECO:0007669"/>
    <property type="project" value="InterPro"/>
</dbReference>
<accession>A0A9N9J3L5</accession>
<organism evidence="1 2">
    <name type="scientific">Dentiscutata erythropus</name>
    <dbReference type="NCBI Taxonomy" id="1348616"/>
    <lineage>
        <taxon>Eukaryota</taxon>
        <taxon>Fungi</taxon>
        <taxon>Fungi incertae sedis</taxon>
        <taxon>Mucoromycota</taxon>
        <taxon>Glomeromycotina</taxon>
        <taxon>Glomeromycetes</taxon>
        <taxon>Diversisporales</taxon>
        <taxon>Gigasporaceae</taxon>
        <taxon>Dentiscutata</taxon>
    </lineage>
</organism>
<dbReference type="Proteomes" id="UP000789405">
    <property type="component" value="Unassembled WGS sequence"/>
</dbReference>
<reference evidence="1" key="1">
    <citation type="submission" date="2021-06" db="EMBL/GenBank/DDBJ databases">
        <authorList>
            <person name="Kallberg Y."/>
            <person name="Tangrot J."/>
            <person name="Rosling A."/>
        </authorList>
    </citation>
    <scope>NUCLEOTIDE SEQUENCE</scope>
    <source>
        <strain evidence="1">MA453B</strain>
    </source>
</reference>
<keyword evidence="2" id="KW-1185">Reference proteome</keyword>
<dbReference type="EMBL" id="CAJVPY010017882">
    <property type="protein sequence ID" value="CAG8764182.1"/>
    <property type="molecule type" value="Genomic_DNA"/>
</dbReference>
<feature type="non-terminal residue" evidence="1">
    <location>
        <position position="90"/>
    </location>
</feature>
<evidence type="ECO:0000313" key="2">
    <source>
        <dbReference type="Proteomes" id="UP000789405"/>
    </source>
</evidence>
<evidence type="ECO:0000313" key="1">
    <source>
        <dbReference type="EMBL" id="CAG8764182.1"/>
    </source>
</evidence>
<dbReference type="GO" id="GO:0030127">
    <property type="term" value="C:COPII vesicle coat"/>
    <property type="evidence" value="ECO:0007669"/>
    <property type="project" value="InterPro"/>
</dbReference>
<dbReference type="GO" id="GO:0008270">
    <property type="term" value="F:zinc ion binding"/>
    <property type="evidence" value="ECO:0007669"/>
    <property type="project" value="InterPro"/>
</dbReference>
<comment type="caution">
    <text evidence="1">The sequence shown here is derived from an EMBL/GenBank/DDBJ whole genome shotgun (WGS) entry which is preliminary data.</text>
</comment>
<protein>
    <submittedName>
        <fullName evidence="1">13849_t:CDS:1</fullName>
    </submittedName>
</protein>
<dbReference type="AlphaFoldDB" id="A0A9N9J3L5"/>
<dbReference type="GO" id="GO:0006888">
    <property type="term" value="P:endoplasmic reticulum to Golgi vesicle-mediated transport"/>
    <property type="evidence" value="ECO:0007669"/>
    <property type="project" value="InterPro"/>
</dbReference>
<sequence>MNSLVTIDKNDEPESCSGCRKILSLNLFIDNNKNFRTCDMCRAQNKLYKQKANNKQSSNPLVEIHDLKGSLKEQANQIVEIISDVGEYKW</sequence>
<gene>
    <name evidence="1" type="ORF">DERYTH_LOCUS18096</name>
</gene>
<name>A0A9N9J3L5_9GLOM</name>
<dbReference type="SUPFAM" id="SSF82919">
    <property type="entry name" value="Zn-finger domain of Sec23/24"/>
    <property type="match status" value="1"/>
</dbReference>
<proteinExistence type="predicted"/>
<dbReference type="InterPro" id="IPR036174">
    <property type="entry name" value="Znf_Sec23_Sec24_sf"/>
</dbReference>